<dbReference type="Pfam" id="PF16487">
    <property type="entry name" value="ArgoMid"/>
    <property type="match status" value="1"/>
</dbReference>
<dbReference type="Gene3D" id="2.170.260.10">
    <property type="entry name" value="paz domain"/>
    <property type="match status" value="1"/>
</dbReference>
<dbReference type="EMBL" id="ML143446">
    <property type="protein sequence ID" value="TBU26396.1"/>
    <property type="molecule type" value="Genomic_DNA"/>
</dbReference>
<dbReference type="CDD" id="cd02846">
    <property type="entry name" value="PAZ_argonaute_like"/>
    <property type="match status" value="1"/>
</dbReference>
<dbReference type="InterPro" id="IPR032473">
    <property type="entry name" value="Argonaute_Mid_dom"/>
</dbReference>
<dbReference type="InterPro" id="IPR032474">
    <property type="entry name" value="Argonaute_N"/>
</dbReference>
<gene>
    <name evidence="4" type="ORF">BD311DRAFT_789773</name>
</gene>
<dbReference type="InterPro" id="IPR032472">
    <property type="entry name" value="ArgoL2"/>
</dbReference>
<feature type="compositionally biased region" description="Pro residues" evidence="1">
    <location>
        <begin position="35"/>
        <end position="45"/>
    </location>
</feature>
<dbReference type="Pfam" id="PF02171">
    <property type="entry name" value="Piwi"/>
    <property type="match status" value="1"/>
</dbReference>
<feature type="compositionally biased region" description="Low complexity" evidence="1">
    <location>
        <begin position="1"/>
        <end position="12"/>
    </location>
</feature>
<dbReference type="InterPro" id="IPR014811">
    <property type="entry name" value="ArgoL1"/>
</dbReference>
<dbReference type="SUPFAM" id="SSF53098">
    <property type="entry name" value="Ribonuclease H-like"/>
    <property type="match status" value="1"/>
</dbReference>
<dbReference type="CDD" id="cd04657">
    <property type="entry name" value="Piwi_ago-like"/>
    <property type="match status" value="1"/>
</dbReference>
<sequence>MSSGAAASIRSRSGGDGSREGGTGGRPSGGDSPGGPSPSGSPPPSGGTSARDERSSSRGVGRPADASHNSADQVPRIDKIITTIGVKRPSYGKAGRSLKVWTNHFQMKIPGTNIYHYDEIISPTGKTLPIRLNMEIFKRLQFDVAPDIFTPRAVYDGRKNVFAARELPFPSGSQEVSNFFTLTDTTSSGETAEDGERRRGGKIYKVRLKLVATINPEVLSRFLQGTQSHDNAVPTAITALNVVIRMEPVMHYPFNVRSFFTNRETADIGAGMVLWRGYFQSVRPAIGRMLINVDISTAVMYMPGPIIDVALGFLKQRGPHALSLRRGLPDRELIRLQRHLSGVRINIEIPGQSSAARRPARPIKKLTRAGADELSFTMRDGQTVTVAQYFEMTHNYKLRWPDIVCIELASGAIIPMECCTLPEGQIMRKQVPPDKMKDVLKFATKRPPQRLQSIREALDVLNYGQSEYLKHFGMEVSSNAAVESSARVLDPPTLKYGQGSRQPTITPRDGAWNMVDKKFYRPATIKRWVVVVYEREQQFNMGTARAMVRNLLDALVAAGMVVNDNDPVILYDRPQRIYDSLQTAGKRCIEKHGGGAGPNLMVIVLPESSADYYQAIKHFGDIQRGVATQCLKSYKCKGANKQYFSNVVLKINVKLGGINVIPDARSVPALTDPKNPTIVMGADIMHPAPGAHGRPSFTALVGNLDHETAKYVADCRVQTSRQEMIDDLESMATAHIAMYKKYRTGVEKKFPADPKRLIFYRDGVSEGEFKTVLDYELPQLKRALANNNVEAKITLLVVSKGHHVRFFPQKREDADRSENCPAGTVVDNDITHPTEFDFYLQSHAGLLGTSRPTHYNVLYDENGFTTDDLQSLTFALCHVYARSTRSVSVPAPVYYADIVCSRAKNHYSPEGDFDLTESGTHLELSDAGHQLEAYRANFKPLHDQSKKLMYFT</sequence>
<dbReference type="Proteomes" id="UP000292957">
    <property type="component" value="Unassembled WGS sequence"/>
</dbReference>
<dbReference type="InterPro" id="IPR045246">
    <property type="entry name" value="Piwi_ago-like"/>
</dbReference>
<dbReference type="SMART" id="SM00950">
    <property type="entry name" value="Piwi"/>
    <property type="match status" value="1"/>
</dbReference>
<dbReference type="Pfam" id="PF16486">
    <property type="entry name" value="ArgoN"/>
    <property type="match status" value="1"/>
</dbReference>
<dbReference type="InterPro" id="IPR036085">
    <property type="entry name" value="PAZ_dom_sf"/>
</dbReference>
<name>A0A4Q9MK99_9APHY</name>
<evidence type="ECO:0000259" key="3">
    <source>
        <dbReference type="PROSITE" id="PS50822"/>
    </source>
</evidence>
<accession>A0A4Q9MK99</accession>
<evidence type="ECO:0000256" key="1">
    <source>
        <dbReference type="SAM" id="MobiDB-lite"/>
    </source>
</evidence>
<dbReference type="InterPro" id="IPR003165">
    <property type="entry name" value="Piwi"/>
</dbReference>
<dbReference type="PROSITE" id="PS50822">
    <property type="entry name" value="PIWI"/>
    <property type="match status" value="1"/>
</dbReference>
<dbReference type="PROSITE" id="PS50821">
    <property type="entry name" value="PAZ"/>
    <property type="match status" value="1"/>
</dbReference>
<evidence type="ECO:0000313" key="4">
    <source>
        <dbReference type="EMBL" id="TBU26396.1"/>
    </source>
</evidence>
<dbReference type="OrthoDB" id="10252740at2759"/>
<protein>
    <submittedName>
        <fullName evidence="4">Piwi-domain-containing protein</fullName>
    </submittedName>
</protein>
<reference evidence="4" key="1">
    <citation type="submission" date="2019-01" db="EMBL/GenBank/DDBJ databases">
        <title>Draft genome sequences of three monokaryotic isolates of the white-rot basidiomycete fungus Dichomitus squalens.</title>
        <authorList>
            <consortium name="DOE Joint Genome Institute"/>
            <person name="Lopez S.C."/>
            <person name="Andreopoulos B."/>
            <person name="Pangilinan J."/>
            <person name="Lipzen A."/>
            <person name="Riley R."/>
            <person name="Ahrendt S."/>
            <person name="Ng V."/>
            <person name="Barry K."/>
            <person name="Daum C."/>
            <person name="Grigoriev I.V."/>
            <person name="Hilden K.S."/>
            <person name="Makela M.R."/>
            <person name="de Vries R.P."/>
        </authorList>
    </citation>
    <scope>NUCLEOTIDE SEQUENCE [LARGE SCALE GENOMIC DNA]</scope>
    <source>
        <strain evidence="4">OM18370.1</strain>
    </source>
</reference>
<organism evidence="4">
    <name type="scientific">Dichomitus squalens</name>
    <dbReference type="NCBI Taxonomy" id="114155"/>
    <lineage>
        <taxon>Eukaryota</taxon>
        <taxon>Fungi</taxon>
        <taxon>Dikarya</taxon>
        <taxon>Basidiomycota</taxon>
        <taxon>Agaricomycotina</taxon>
        <taxon>Agaricomycetes</taxon>
        <taxon>Polyporales</taxon>
        <taxon>Polyporaceae</taxon>
        <taxon>Dichomitus</taxon>
    </lineage>
</organism>
<feature type="compositionally biased region" description="Gly residues" evidence="1">
    <location>
        <begin position="14"/>
        <end position="33"/>
    </location>
</feature>
<dbReference type="Pfam" id="PF02170">
    <property type="entry name" value="PAZ"/>
    <property type="match status" value="1"/>
</dbReference>
<dbReference type="InterPro" id="IPR012337">
    <property type="entry name" value="RNaseH-like_sf"/>
</dbReference>
<dbReference type="Pfam" id="PF08699">
    <property type="entry name" value="ArgoL1"/>
    <property type="match status" value="1"/>
</dbReference>
<dbReference type="AlphaFoldDB" id="A0A4Q9MK99"/>
<dbReference type="InterPro" id="IPR036397">
    <property type="entry name" value="RNaseH_sf"/>
</dbReference>
<dbReference type="Gene3D" id="3.40.50.2300">
    <property type="match status" value="1"/>
</dbReference>
<evidence type="ECO:0000259" key="2">
    <source>
        <dbReference type="PROSITE" id="PS50821"/>
    </source>
</evidence>
<feature type="domain" description="PAZ" evidence="2">
    <location>
        <begin position="305"/>
        <end position="423"/>
    </location>
</feature>
<dbReference type="InterPro" id="IPR003100">
    <property type="entry name" value="PAZ_dom"/>
</dbReference>
<dbReference type="Gene3D" id="3.30.420.10">
    <property type="entry name" value="Ribonuclease H-like superfamily/Ribonuclease H"/>
    <property type="match status" value="1"/>
</dbReference>
<dbReference type="SMART" id="SM01163">
    <property type="entry name" value="DUF1785"/>
    <property type="match status" value="1"/>
</dbReference>
<proteinExistence type="predicted"/>
<dbReference type="SUPFAM" id="SSF101690">
    <property type="entry name" value="PAZ domain"/>
    <property type="match status" value="1"/>
</dbReference>
<dbReference type="GO" id="GO:0003723">
    <property type="term" value="F:RNA binding"/>
    <property type="evidence" value="ECO:0007669"/>
    <property type="project" value="InterPro"/>
</dbReference>
<feature type="domain" description="Piwi" evidence="3">
    <location>
        <begin position="600"/>
        <end position="908"/>
    </location>
</feature>
<feature type="region of interest" description="Disordered" evidence="1">
    <location>
        <begin position="1"/>
        <end position="74"/>
    </location>
</feature>
<dbReference type="Pfam" id="PF16488">
    <property type="entry name" value="ArgoL2"/>
    <property type="match status" value="1"/>
</dbReference>
<dbReference type="PANTHER" id="PTHR22891">
    <property type="entry name" value="EUKARYOTIC TRANSLATION INITIATION FACTOR 2C"/>
    <property type="match status" value="1"/>
</dbReference>